<dbReference type="OMA" id="PCIECCG"/>
<keyword evidence="2" id="KW-0456">Lyase</keyword>
<dbReference type="PANTHER" id="PTHR30143:SF0">
    <property type="entry name" value="2-KETO-4-PENTENOATE HYDRATASE"/>
    <property type="match status" value="1"/>
</dbReference>
<dbReference type="InterPro" id="IPR011234">
    <property type="entry name" value="Fumarylacetoacetase-like_C"/>
</dbReference>
<dbReference type="GO" id="GO:0005737">
    <property type="term" value="C:cytoplasm"/>
    <property type="evidence" value="ECO:0007669"/>
    <property type="project" value="TreeGrafter"/>
</dbReference>
<keyword evidence="6" id="KW-1185">Reference proteome</keyword>
<dbReference type="Pfam" id="PF01557">
    <property type="entry name" value="FAA_hydrolase"/>
    <property type="match status" value="1"/>
</dbReference>
<comment type="similarity">
    <text evidence="1">Belongs to the FAH family.</text>
</comment>
<accession>A0A813E3F5</accession>
<dbReference type="OrthoDB" id="10267604at2759"/>
<dbReference type="SUPFAM" id="SSF56529">
    <property type="entry name" value="FAH"/>
    <property type="match status" value="1"/>
</dbReference>
<dbReference type="GO" id="GO:0008684">
    <property type="term" value="F:2-oxopent-4-enoate hydratase activity"/>
    <property type="evidence" value="ECO:0007669"/>
    <property type="project" value="TreeGrafter"/>
</dbReference>
<gene>
    <name evidence="4" type="ORF">PGLA1383_LOCUS13014</name>
    <name evidence="5" type="ORF">PGLA2088_LOCUS49926</name>
</gene>
<evidence type="ECO:0000313" key="6">
    <source>
        <dbReference type="Proteomes" id="UP000654075"/>
    </source>
</evidence>
<dbReference type="PANTHER" id="PTHR30143">
    <property type="entry name" value="ACID HYDRATASE"/>
    <property type="match status" value="1"/>
</dbReference>
<dbReference type="Gene3D" id="3.90.850.10">
    <property type="entry name" value="Fumarylacetoacetase-like, C-terminal domain"/>
    <property type="match status" value="1"/>
</dbReference>
<evidence type="ECO:0000313" key="5">
    <source>
        <dbReference type="EMBL" id="CAE8740193.1"/>
    </source>
</evidence>
<proteinExistence type="inferred from homology"/>
<evidence type="ECO:0000259" key="3">
    <source>
        <dbReference type="Pfam" id="PF01557"/>
    </source>
</evidence>
<dbReference type="InterPro" id="IPR050772">
    <property type="entry name" value="Hydratase-Decarb/MhpD_sf"/>
</dbReference>
<dbReference type="InterPro" id="IPR036663">
    <property type="entry name" value="Fumarylacetoacetase_C_sf"/>
</dbReference>
<dbReference type="EMBL" id="CAJNNW010037229">
    <property type="protein sequence ID" value="CAE8740193.1"/>
    <property type="molecule type" value="Genomic_DNA"/>
</dbReference>
<evidence type="ECO:0000256" key="2">
    <source>
        <dbReference type="ARBA" id="ARBA00023239"/>
    </source>
</evidence>
<dbReference type="Proteomes" id="UP000626109">
    <property type="component" value="Unassembled WGS sequence"/>
</dbReference>
<sequence length="277" mass="28405">MPSPSPSELAADTFVKAWATGSWLTSPEDYPEAPPNVVELYQTYLAMQVHPLAESELGGLGGYKLGAVGAEGETCLYAPLFKKFLVRASSGDGEAEMSSGAIQMFNVEAEIGMVIGADLSARSDGEPLTSEDVWVAVQSVVPCIECCGRRATAEVAGAQPTALGKFADCLSAGGVIFGEAVPSQSFSDAASVLASCSTALQVNGDEVASGSGAACPLGGPVQALVWLANHLISRGLMLQKGQLVITGMTCKSTSFKVGDAIAATFSSLPRVDMTVAS</sequence>
<dbReference type="Proteomes" id="UP000654075">
    <property type="component" value="Unassembled WGS sequence"/>
</dbReference>
<organism evidence="4 6">
    <name type="scientific">Polarella glacialis</name>
    <name type="common">Dinoflagellate</name>
    <dbReference type="NCBI Taxonomy" id="89957"/>
    <lineage>
        <taxon>Eukaryota</taxon>
        <taxon>Sar</taxon>
        <taxon>Alveolata</taxon>
        <taxon>Dinophyceae</taxon>
        <taxon>Suessiales</taxon>
        <taxon>Suessiaceae</taxon>
        <taxon>Polarella</taxon>
    </lineage>
</organism>
<reference evidence="4" key="1">
    <citation type="submission" date="2021-02" db="EMBL/GenBank/DDBJ databases">
        <authorList>
            <person name="Dougan E. K."/>
            <person name="Rhodes N."/>
            <person name="Thang M."/>
            <person name="Chan C."/>
        </authorList>
    </citation>
    <scope>NUCLEOTIDE SEQUENCE</scope>
</reference>
<feature type="domain" description="Fumarylacetoacetase-like C-terminal" evidence="3">
    <location>
        <begin position="102"/>
        <end position="275"/>
    </location>
</feature>
<evidence type="ECO:0000256" key="1">
    <source>
        <dbReference type="ARBA" id="ARBA00010211"/>
    </source>
</evidence>
<name>A0A813E3F5_POLGL</name>
<dbReference type="AlphaFoldDB" id="A0A813E3F5"/>
<dbReference type="EMBL" id="CAJNNV010007092">
    <property type="protein sequence ID" value="CAE8594471.1"/>
    <property type="molecule type" value="Genomic_DNA"/>
</dbReference>
<evidence type="ECO:0000313" key="4">
    <source>
        <dbReference type="EMBL" id="CAE8594471.1"/>
    </source>
</evidence>
<protein>
    <recommendedName>
        <fullName evidence="3">Fumarylacetoacetase-like C-terminal domain-containing protein</fullName>
    </recommendedName>
</protein>
<comment type="caution">
    <text evidence="4">The sequence shown here is derived from an EMBL/GenBank/DDBJ whole genome shotgun (WGS) entry which is preliminary data.</text>
</comment>